<dbReference type="AlphaFoldDB" id="A0A5E4ASY6"/>
<dbReference type="Pfam" id="PF18608">
    <property type="entry name" value="XAF1_C"/>
    <property type="match status" value="1"/>
</dbReference>
<dbReference type="Proteomes" id="UP000335636">
    <property type="component" value="Unassembled WGS sequence"/>
</dbReference>
<evidence type="ECO:0000313" key="4">
    <source>
        <dbReference type="Proteomes" id="UP000335636"/>
    </source>
</evidence>
<comment type="caution">
    <text evidence="3">The sequence shown here is derived from an EMBL/GenBank/DDBJ whole genome shotgun (WGS) entry which is preliminary data.</text>
</comment>
<evidence type="ECO:0000259" key="2">
    <source>
        <dbReference type="Pfam" id="PF18608"/>
    </source>
</evidence>
<name>A0A5E4ASY6_MARMO</name>
<dbReference type="InterPro" id="IPR041386">
    <property type="entry name" value="XAF1_C"/>
</dbReference>
<dbReference type="GO" id="GO:0005739">
    <property type="term" value="C:mitochondrion"/>
    <property type="evidence" value="ECO:0007669"/>
    <property type="project" value="TreeGrafter"/>
</dbReference>
<dbReference type="EMBL" id="CABDUW010000125">
    <property type="protein sequence ID" value="VTJ59632.1"/>
    <property type="molecule type" value="Genomic_DNA"/>
</dbReference>
<proteinExistence type="predicted"/>
<dbReference type="Gene3D" id="6.10.250.1730">
    <property type="match status" value="1"/>
</dbReference>
<dbReference type="GO" id="GO:0006915">
    <property type="term" value="P:apoptotic process"/>
    <property type="evidence" value="ECO:0007669"/>
    <property type="project" value="InterPro"/>
</dbReference>
<gene>
    <name evidence="3" type="ORF">MONAX_5E010250</name>
</gene>
<dbReference type="PANTHER" id="PTHR16295:SF17">
    <property type="entry name" value="XIAP-ASSOCIATED FACTOR 1"/>
    <property type="match status" value="1"/>
</dbReference>
<evidence type="ECO:0000256" key="1">
    <source>
        <dbReference type="SAM" id="MobiDB-lite"/>
    </source>
</evidence>
<evidence type="ECO:0000313" key="3">
    <source>
        <dbReference type="EMBL" id="VTJ59632.1"/>
    </source>
</evidence>
<keyword evidence="4" id="KW-1185">Reference proteome</keyword>
<dbReference type="InterPro" id="IPR031220">
    <property type="entry name" value="XAF1_C_sf"/>
</dbReference>
<sequence>MGQAWGQFMLTGTRHAGSQGRAGLTIVKGDHLWCCFCAYSEKRISAPERKIHRVYCNQKYSENEYVLHRGKCYSVSESGKHHPSGKPKILPLSFPSEPAGNQTSTAERDVRPKTKYRKKFPRFSENSTQKAQRNKNRTMNLPLKAEHKPKTAFLTEDEAAYDILRGCSQCGILLPLPTLCQHQEKCLRLASWKGKQVRKSS</sequence>
<reference evidence="3" key="1">
    <citation type="submission" date="2019-04" db="EMBL/GenBank/DDBJ databases">
        <authorList>
            <person name="Alioto T."/>
            <person name="Alioto T."/>
        </authorList>
    </citation>
    <scope>NUCLEOTIDE SEQUENCE [LARGE SCALE GENOMIC DNA]</scope>
</reference>
<feature type="domain" description="XIAP-associated factor 1 C-terminal" evidence="2">
    <location>
        <begin position="149"/>
        <end position="201"/>
    </location>
</feature>
<feature type="region of interest" description="Disordered" evidence="1">
    <location>
        <begin position="76"/>
        <end position="114"/>
    </location>
</feature>
<organism evidence="3 4">
    <name type="scientific">Marmota monax</name>
    <name type="common">Woodchuck</name>
    <dbReference type="NCBI Taxonomy" id="9995"/>
    <lineage>
        <taxon>Eukaryota</taxon>
        <taxon>Metazoa</taxon>
        <taxon>Chordata</taxon>
        <taxon>Craniata</taxon>
        <taxon>Vertebrata</taxon>
        <taxon>Euteleostomi</taxon>
        <taxon>Mammalia</taxon>
        <taxon>Eutheria</taxon>
        <taxon>Euarchontoglires</taxon>
        <taxon>Glires</taxon>
        <taxon>Rodentia</taxon>
        <taxon>Sciuromorpha</taxon>
        <taxon>Sciuridae</taxon>
        <taxon>Xerinae</taxon>
        <taxon>Marmotini</taxon>
        <taxon>Marmota</taxon>
    </lineage>
</organism>
<accession>A0A5E4ASY6</accession>
<dbReference type="InterPro" id="IPR051986">
    <property type="entry name" value="Innate_Immune_Apopt_Reg"/>
</dbReference>
<dbReference type="PANTHER" id="PTHR16295">
    <property type="entry name" value="TRAF-TYPE ZINC FINGER PROTEIN-RELATED"/>
    <property type="match status" value="1"/>
</dbReference>
<protein>
    <recommendedName>
        <fullName evidence="2">XIAP-associated factor 1 C-terminal domain-containing protein</fullName>
    </recommendedName>
</protein>